<dbReference type="Proteomes" id="UP000324927">
    <property type="component" value="Unassembled WGS sequence"/>
</dbReference>
<proteinExistence type="predicted"/>
<dbReference type="RefSeq" id="WP_149230765.1">
    <property type="nucleotide sequence ID" value="NZ_JALJXJ010000001.1"/>
</dbReference>
<comment type="caution">
    <text evidence="1">The sequence shown here is derived from an EMBL/GenBank/DDBJ whole genome shotgun (WGS) entry which is preliminary data.</text>
</comment>
<gene>
    <name evidence="1" type="ORF">FZ942_09110</name>
</gene>
<keyword evidence="2" id="KW-1185">Reference proteome</keyword>
<dbReference type="EMBL" id="VTTN01000002">
    <property type="protein sequence ID" value="KAA0597238.1"/>
    <property type="molecule type" value="Genomic_DNA"/>
</dbReference>
<organism evidence="1 2">
    <name type="scientific">Azospirillum lipoferum</name>
    <dbReference type="NCBI Taxonomy" id="193"/>
    <lineage>
        <taxon>Bacteria</taxon>
        <taxon>Pseudomonadati</taxon>
        <taxon>Pseudomonadota</taxon>
        <taxon>Alphaproteobacteria</taxon>
        <taxon>Rhodospirillales</taxon>
        <taxon>Azospirillaceae</taxon>
        <taxon>Azospirillum</taxon>
    </lineage>
</organism>
<protein>
    <submittedName>
        <fullName evidence="1">Uncharacterized protein</fullName>
    </submittedName>
</protein>
<evidence type="ECO:0000313" key="1">
    <source>
        <dbReference type="EMBL" id="KAA0597238.1"/>
    </source>
</evidence>
<accession>A0A5A9GS14</accession>
<evidence type="ECO:0000313" key="2">
    <source>
        <dbReference type="Proteomes" id="UP000324927"/>
    </source>
</evidence>
<dbReference type="AlphaFoldDB" id="A0A5A9GS14"/>
<name>A0A5A9GS14_AZOLI</name>
<reference evidence="1 2" key="1">
    <citation type="submission" date="2019-08" db="EMBL/GenBank/DDBJ databases">
        <authorList>
            <person name="Grouzdev D."/>
            <person name="Tikhonova E."/>
            <person name="Kravchenko I."/>
        </authorList>
    </citation>
    <scope>NUCLEOTIDE SEQUENCE [LARGE SCALE GENOMIC DNA]</scope>
    <source>
        <strain evidence="1 2">59b</strain>
    </source>
</reference>
<sequence length="65" mass="7015">MRQAGQDELPDLLPLVFADPVPARAACEADHGIGTERRLWVVDLDALQVLAHLSHGLFNGLQSIG</sequence>